<accession>A0A8H4ZAU3</accession>
<feature type="transmembrane region" description="Helical" evidence="2">
    <location>
        <begin position="892"/>
        <end position="916"/>
    </location>
</feature>
<evidence type="ECO:0000259" key="3">
    <source>
        <dbReference type="Pfam" id="PF20684"/>
    </source>
</evidence>
<feature type="transmembrane region" description="Helical" evidence="2">
    <location>
        <begin position="1057"/>
        <end position="1076"/>
    </location>
</feature>
<feature type="compositionally biased region" description="Polar residues" evidence="1">
    <location>
        <begin position="262"/>
        <end position="273"/>
    </location>
</feature>
<feature type="compositionally biased region" description="Low complexity" evidence="1">
    <location>
        <begin position="177"/>
        <end position="191"/>
    </location>
</feature>
<dbReference type="EMBL" id="JABEVY010000195">
    <property type="protein sequence ID" value="KAF5243164.1"/>
    <property type="molecule type" value="Genomic_DNA"/>
</dbReference>
<feature type="transmembrane region" description="Helical" evidence="2">
    <location>
        <begin position="979"/>
        <end position="997"/>
    </location>
</feature>
<feature type="domain" description="Rhodopsin" evidence="3">
    <location>
        <begin position="900"/>
        <end position="1119"/>
    </location>
</feature>
<proteinExistence type="predicted"/>
<dbReference type="PANTHER" id="PTHR38406:SF1">
    <property type="entry name" value="TRANSCRIPTIONAL REPRESSOR OPI1"/>
    <property type="match status" value="1"/>
</dbReference>
<dbReference type="Pfam" id="PF20684">
    <property type="entry name" value="Fung_rhodopsin"/>
    <property type="match status" value="1"/>
</dbReference>
<dbReference type="GO" id="GO:0003714">
    <property type="term" value="F:transcription corepressor activity"/>
    <property type="evidence" value="ECO:0007669"/>
    <property type="project" value="InterPro"/>
</dbReference>
<dbReference type="AlphaFoldDB" id="A0A8H4ZAU3"/>
<keyword evidence="2" id="KW-0472">Membrane</keyword>
<keyword evidence="5" id="KW-1185">Reference proteome</keyword>
<reference evidence="4 5" key="1">
    <citation type="journal article" date="2020" name="BMC Genomics">
        <title>Correction to: Identification and distribution of gene clusters required for synthesis of sphingolipid metabolism inhibitors in diverse species of the filamentous fungus Fusarium.</title>
        <authorList>
            <person name="Kim H.S."/>
            <person name="Lohmar J.M."/>
            <person name="Busman M."/>
            <person name="Brown D.W."/>
            <person name="Naumann T.A."/>
            <person name="Divon H.H."/>
            <person name="Lysoe E."/>
            <person name="Uhlig S."/>
            <person name="Proctor R.H."/>
        </authorList>
    </citation>
    <scope>NUCLEOTIDE SEQUENCE [LARGE SCALE GENOMIC DNA]</scope>
    <source>
        <strain evidence="4 5">NRRL 25214</strain>
    </source>
</reference>
<feature type="compositionally biased region" description="Low complexity" evidence="1">
    <location>
        <begin position="309"/>
        <end position="325"/>
    </location>
</feature>
<dbReference type="InterPro" id="IPR049326">
    <property type="entry name" value="Rhodopsin_dom_fungi"/>
</dbReference>
<dbReference type="GO" id="GO:0005634">
    <property type="term" value="C:nucleus"/>
    <property type="evidence" value="ECO:0007669"/>
    <property type="project" value="TreeGrafter"/>
</dbReference>
<sequence length="1275" mass="142961">MERNHMLPGESESRHVLGPPPARPQSLMAFSPPAYSNASPNAIKFPDVPTEIPTSLPPLARFEADNDTKLPPLSSLTGEMAMEPTKTWLPLHPMPCPPVLAHSIDSPIRMDLDGSSNSVVSAASPDGLLDARAGSVSLDDPDVRLAAEALGDLRADFISSPPHRNSSLPVSPPTSGLQSNQPQSPQPEPLLSLLTTTHPLLASTIEGATSAYGGAKNFSPRFRSGAEYVEGYLTPIANTVGSVGRVTGVEGGVRWFLGAGRRQNSSTSDLETGNSKKRRKTDEDEAVSNKRFESEGMQQMSDEQMDTAPSPSSKTMSRRMSTTSTVDTLPAYDELRSPAYTETDANSPRPSRPNSAWQSRLITSTSGLSVAMSQESLRSLKYCLQWLRWANDHIARVISALKTTLDEYEKVPDGHGEQADPESRSQLAARISTLKGDVLRTLREAINTVSKYAGGALPENARILVRRHLTSLPQRFRVATMTDRNAGQQDSETALTEGAHKVLVLAKEGLDMVVQVSGVVDGTIVSAEQWLDRMGKRRAQEDEKPMLPQTESELQDTPDTHFDTLDLVCPINSDDIKNRWLNSYVPLPGQSPKNYSQSVINFVYRMLKSYASTVIRGRLPPFIHPMQQSLVPLSTCFTLVRICDPLPGNVSIAADILQREMTRLYEERETYEGIHLLGVFQAYLIYSMVLFFHLGPSMPFLRQAMINLQEIACATSRQGLVCAAEQRGALPKWESWIMAEAKRRTLYTMYFLDNVLSAHDGITTYLGTELRGLYSPSSKYLWQADRNGWEQNYNSHLAEWGSDPFRLDELWPFPDGMSEDDIKRQRRRVDRWLEDVDEFGTMLIHRLPSFCIFIYNEFDLFHDMWNATGPDSNRNAPPGVVPDYNNPEDVCWTLNIVLTTICVFFITVFFIVRIYVKGTISRNFGSEDSQMYPIDLTSQWFYASTVVYIPAAFFTKATILLLMARVFAVEPRVAKGIRILIWALLVAYIPIQILRIVNCYPIRTYWDPDVRNARCLNQRKIFFSDLSLSIVTDLVILLIPIPLTWKLRMSIGKRIKIVLLLGAGGIATALTLFRVAKAVDFLNSDDITVDYTPIGILTALEITIGFVCACLPSLNLLIEHHVRKRRRARNPNWPRDRTRTSLFKKRFRWISSSTEHMPSRPNGPSDGMIDLDVEMAMLTGRPVRLRTGRTASAGSHDIRPLDHRLNSGDGRREGWLSQDRDEQDEVQDSKFIMRMVEESRARADEGAKESWCPVWDGPRDPMTSQGSWKFSVRSH</sequence>
<dbReference type="InterPro" id="IPR013927">
    <property type="entry name" value="TF_Opi1_Ccg-8"/>
</dbReference>
<evidence type="ECO:0000256" key="1">
    <source>
        <dbReference type="SAM" id="MobiDB-lite"/>
    </source>
</evidence>
<comment type="caution">
    <text evidence="4">The sequence shown here is derived from an EMBL/GenBank/DDBJ whole genome shotgun (WGS) entry which is preliminary data.</text>
</comment>
<feature type="region of interest" description="Disordered" evidence="1">
    <location>
        <begin position="1189"/>
        <end position="1226"/>
    </location>
</feature>
<dbReference type="GO" id="GO:0006357">
    <property type="term" value="P:regulation of transcription by RNA polymerase II"/>
    <property type="evidence" value="ECO:0007669"/>
    <property type="project" value="TreeGrafter"/>
</dbReference>
<feature type="transmembrane region" description="Helical" evidence="2">
    <location>
        <begin position="1026"/>
        <end position="1045"/>
    </location>
</feature>
<keyword evidence="2" id="KW-0812">Transmembrane</keyword>
<dbReference type="GO" id="GO:0005783">
    <property type="term" value="C:endoplasmic reticulum"/>
    <property type="evidence" value="ECO:0007669"/>
    <property type="project" value="TreeGrafter"/>
</dbReference>
<evidence type="ECO:0000313" key="4">
    <source>
        <dbReference type="EMBL" id="KAF5243164.1"/>
    </source>
</evidence>
<feature type="region of interest" description="Disordered" evidence="1">
    <location>
        <begin position="1243"/>
        <end position="1275"/>
    </location>
</feature>
<evidence type="ECO:0000256" key="2">
    <source>
        <dbReference type="SAM" id="Phobius"/>
    </source>
</evidence>
<organism evidence="4 5">
    <name type="scientific">Fusarium anthophilum</name>
    <dbReference type="NCBI Taxonomy" id="48485"/>
    <lineage>
        <taxon>Eukaryota</taxon>
        <taxon>Fungi</taxon>
        <taxon>Dikarya</taxon>
        <taxon>Ascomycota</taxon>
        <taxon>Pezizomycotina</taxon>
        <taxon>Sordariomycetes</taxon>
        <taxon>Hypocreomycetidae</taxon>
        <taxon>Hypocreales</taxon>
        <taxon>Nectriaceae</taxon>
        <taxon>Fusarium</taxon>
        <taxon>Fusarium fujikuroi species complex</taxon>
    </lineage>
</organism>
<dbReference type="GO" id="GO:0030968">
    <property type="term" value="P:endoplasmic reticulum unfolded protein response"/>
    <property type="evidence" value="ECO:0007669"/>
    <property type="project" value="TreeGrafter"/>
</dbReference>
<protein>
    <recommendedName>
        <fullName evidence="3">Rhodopsin domain-containing protein</fullName>
    </recommendedName>
</protein>
<dbReference type="PANTHER" id="PTHR38406">
    <property type="entry name" value="TRANSCRIPTIONAL REPRESSOR OPI1"/>
    <property type="match status" value="1"/>
</dbReference>
<feature type="region of interest" description="Disordered" evidence="1">
    <location>
        <begin position="1"/>
        <end position="33"/>
    </location>
</feature>
<name>A0A8H4ZAU3_9HYPO</name>
<feature type="compositionally biased region" description="Polar residues" evidence="1">
    <location>
        <begin position="343"/>
        <end position="358"/>
    </location>
</feature>
<feature type="region of interest" description="Disordered" evidence="1">
    <location>
        <begin position="262"/>
        <end position="358"/>
    </location>
</feature>
<evidence type="ECO:0000313" key="5">
    <source>
        <dbReference type="Proteomes" id="UP000573603"/>
    </source>
</evidence>
<feature type="compositionally biased region" description="Polar residues" evidence="1">
    <location>
        <begin position="162"/>
        <end position="176"/>
    </location>
</feature>
<feature type="transmembrane region" description="Helical" evidence="2">
    <location>
        <begin position="940"/>
        <end position="967"/>
    </location>
</feature>
<dbReference type="Pfam" id="PF08618">
    <property type="entry name" value="Opi1"/>
    <property type="match status" value="1"/>
</dbReference>
<feature type="region of interest" description="Disordered" evidence="1">
    <location>
        <begin position="537"/>
        <end position="558"/>
    </location>
</feature>
<feature type="compositionally biased region" description="Basic and acidic residues" evidence="1">
    <location>
        <begin position="1196"/>
        <end position="1220"/>
    </location>
</feature>
<keyword evidence="2" id="KW-1133">Transmembrane helix</keyword>
<dbReference type="GO" id="GO:0008654">
    <property type="term" value="P:phospholipid biosynthetic process"/>
    <property type="evidence" value="ECO:0007669"/>
    <property type="project" value="TreeGrafter"/>
</dbReference>
<feature type="compositionally biased region" description="Basic and acidic residues" evidence="1">
    <location>
        <begin position="1"/>
        <end position="15"/>
    </location>
</feature>
<feature type="transmembrane region" description="Helical" evidence="2">
    <location>
        <begin position="673"/>
        <end position="695"/>
    </location>
</feature>
<dbReference type="Proteomes" id="UP000573603">
    <property type="component" value="Unassembled WGS sequence"/>
</dbReference>
<gene>
    <name evidence="4" type="ORF">FANTH_8356</name>
</gene>
<feature type="transmembrane region" description="Helical" evidence="2">
    <location>
        <begin position="1096"/>
        <end position="1118"/>
    </location>
</feature>
<feature type="region of interest" description="Disordered" evidence="1">
    <location>
        <begin position="156"/>
        <end position="191"/>
    </location>
</feature>